<evidence type="ECO:0000259" key="1">
    <source>
        <dbReference type="Pfam" id="PF18082"/>
    </source>
</evidence>
<protein>
    <submittedName>
        <fullName evidence="3">Acyltransferase domain-containing protein</fullName>
    </submittedName>
</protein>
<evidence type="ECO:0000313" key="3">
    <source>
        <dbReference type="EMBL" id="MFC4389071.1"/>
    </source>
</evidence>
<keyword evidence="3" id="KW-0012">Acyltransferase</keyword>
<reference evidence="4" key="1">
    <citation type="journal article" date="2019" name="Int. J. Syst. Evol. Microbiol.">
        <title>The Global Catalogue of Microorganisms (GCM) 10K type strain sequencing project: providing services to taxonomists for standard genome sequencing and annotation.</title>
        <authorList>
            <consortium name="The Broad Institute Genomics Platform"/>
            <consortium name="The Broad Institute Genome Sequencing Center for Infectious Disease"/>
            <person name="Wu L."/>
            <person name="Ma J."/>
        </authorList>
    </citation>
    <scope>NUCLEOTIDE SEQUENCE [LARGE SCALE GENOMIC DNA]</scope>
    <source>
        <strain evidence="4">KACC 14058</strain>
    </source>
</reference>
<dbReference type="InterPro" id="IPR041644">
    <property type="entry name" value="GNAT_C"/>
</dbReference>
<comment type="caution">
    <text evidence="3">The sequence shown here is derived from an EMBL/GenBank/DDBJ whole genome shotgun (WGS) entry which is preliminary data.</text>
</comment>
<accession>A0ABV8VZH0</accession>
<dbReference type="RefSeq" id="WP_390200549.1">
    <property type="nucleotide sequence ID" value="NZ_JBHSDV010000006.1"/>
</dbReference>
<name>A0ABV8VZH0_9BACI</name>
<dbReference type="Proteomes" id="UP001595880">
    <property type="component" value="Unassembled WGS sequence"/>
</dbReference>
<keyword evidence="3" id="KW-0808">Transferase</keyword>
<evidence type="ECO:0000313" key="4">
    <source>
        <dbReference type="Proteomes" id="UP001595880"/>
    </source>
</evidence>
<feature type="domain" description="N-acyltransferase N-terminal" evidence="1">
    <location>
        <begin position="1"/>
        <end position="124"/>
    </location>
</feature>
<dbReference type="Pfam" id="PF18164">
    <property type="entry name" value="GNAT_C"/>
    <property type="match status" value="1"/>
</dbReference>
<sequence length="275" mass="32360">MTLEEICESICLQSQMKRKVLNHEKEIDEKTLEPWYIEMYNPVLRDKAVKQIAGVLGEDPEGSKMLTVMLLRTIESYKEYQKRGISNTIFKDTMKFCTRFIEEHYEIHGSYAFVWGWWFPRQIALQEFRIGALEYEMIEQEGKKLINIHIPADADMDIKSLQQSYVEARSFFSEFFPEYEQSDMVCDSWLLSPTLRNLLPENSNIVIFQEAFDITKVKQEGDSGIRWVYGRTDIPVHELPEHTSLQKRIKTLLLEGGNVGEAYGRLKSNPWEQYY</sequence>
<dbReference type="EMBL" id="JBHSDV010000006">
    <property type="protein sequence ID" value="MFC4389071.1"/>
    <property type="molecule type" value="Genomic_DNA"/>
</dbReference>
<dbReference type="InterPro" id="IPR041273">
    <property type="entry name" value="NAT_N"/>
</dbReference>
<keyword evidence="4" id="KW-1185">Reference proteome</keyword>
<organism evidence="3 4">
    <name type="scientific">Gracilibacillus marinus</name>
    <dbReference type="NCBI Taxonomy" id="630535"/>
    <lineage>
        <taxon>Bacteria</taxon>
        <taxon>Bacillati</taxon>
        <taxon>Bacillota</taxon>
        <taxon>Bacilli</taxon>
        <taxon>Bacillales</taxon>
        <taxon>Bacillaceae</taxon>
        <taxon>Gracilibacillus</taxon>
    </lineage>
</organism>
<evidence type="ECO:0000259" key="2">
    <source>
        <dbReference type="Pfam" id="PF18164"/>
    </source>
</evidence>
<gene>
    <name evidence="3" type="ORF">ACFOZ1_14910</name>
</gene>
<dbReference type="Pfam" id="PF18082">
    <property type="entry name" value="NAT_N"/>
    <property type="match status" value="1"/>
</dbReference>
<feature type="domain" description="GNAT-like C-terminal" evidence="2">
    <location>
        <begin position="128"/>
        <end position="266"/>
    </location>
</feature>
<dbReference type="Gene3D" id="3.40.630.120">
    <property type="match status" value="1"/>
</dbReference>
<dbReference type="GO" id="GO:0016746">
    <property type="term" value="F:acyltransferase activity"/>
    <property type="evidence" value="ECO:0007669"/>
    <property type="project" value="UniProtKB-KW"/>
</dbReference>
<proteinExistence type="predicted"/>